<feature type="domain" description="Histidine kinase" evidence="9">
    <location>
        <begin position="285"/>
        <end position="529"/>
    </location>
</feature>
<dbReference type="Gene3D" id="3.30.565.10">
    <property type="entry name" value="Histidine kinase-like ATPase, C-terminal domain"/>
    <property type="match status" value="1"/>
</dbReference>
<protein>
    <recommendedName>
        <fullName evidence="3">histidine kinase</fullName>
        <ecNumber evidence="3">2.7.13.3</ecNumber>
    </recommendedName>
</protein>
<dbReference type="Pfam" id="PF00672">
    <property type="entry name" value="HAMP"/>
    <property type="match status" value="1"/>
</dbReference>
<evidence type="ECO:0000256" key="1">
    <source>
        <dbReference type="ARBA" id="ARBA00000085"/>
    </source>
</evidence>
<dbReference type="SUPFAM" id="SSF58104">
    <property type="entry name" value="Methyl-accepting chemotaxis protein (MCP) signaling domain"/>
    <property type="match status" value="1"/>
</dbReference>
<dbReference type="Gene3D" id="1.10.287.130">
    <property type="match status" value="1"/>
</dbReference>
<feature type="domain" description="HAMP" evidence="10">
    <location>
        <begin position="181"/>
        <end position="233"/>
    </location>
</feature>
<keyword evidence="8" id="KW-0472">Membrane</keyword>
<organism evidence="11 12">
    <name type="scientific">Nibrella viscosa</name>
    <dbReference type="NCBI Taxonomy" id="1084524"/>
    <lineage>
        <taxon>Bacteria</taxon>
        <taxon>Pseudomonadati</taxon>
        <taxon>Bacteroidota</taxon>
        <taxon>Cytophagia</taxon>
        <taxon>Cytophagales</taxon>
        <taxon>Spirosomataceae</taxon>
        <taxon>Nibrella</taxon>
    </lineage>
</organism>
<proteinExistence type="predicted"/>
<evidence type="ECO:0000256" key="6">
    <source>
        <dbReference type="ARBA" id="ARBA00022777"/>
    </source>
</evidence>
<keyword evidence="4" id="KW-0597">Phosphoprotein</keyword>
<evidence type="ECO:0000256" key="7">
    <source>
        <dbReference type="SAM" id="Coils"/>
    </source>
</evidence>
<evidence type="ECO:0000259" key="10">
    <source>
        <dbReference type="PROSITE" id="PS50885"/>
    </source>
</evidence>
<dbReference type="Gene3D" id="6.10.340.10">
    <property type="match status" value="1"/>
</dbReference>
<evidence type="ECO:0000256" key="5">
    <source>
        <dbReference type="ARBA" id="ARBA00022679"/>
    </source>
</evidence>
<dbReference type="PRINTS" id="PR00344">
    <property type="entry name" value="BCTRLSENSOR"/>
</dbReference>
<evidence type="ECO:0000313" key="12">
    <source>
        <dbReference type="Proteomes" id="UP001500936"/>
    </source>
</evidence>
<comment type="caution">
    <text evidence="11">The sequence shown here is derived from an EMBL/GenBank/DDBJ whole genome shotgun (WGS) entry which is preliminary data.</text>
</comment>
<dbReference type="CDD" id="cd06225">
    <property type="entry name" value="HAMP"/>
    <property type="match status" value="1"/>
</dbReference>
<evidence type="ECO:0000256" key="3">
    <source>
        <dbReference type="ARBA" id="ARBA00012438"/>
    </source>
</evidence>
<keyword evidence="12" id="KW-1185">Reference proteome</keyword>
<dbReference type="PANTHER" id="PTHR43065">
    <property type="entry name" value="SENSOR HISTIDINE KINASE"/>
    <property type="match status" value="1"/>
</dbReference>
<dbReference type="InterPro" id="IPR003594">
    <property type="entry name" value="HATPase_dom"/>
</dbReference>
<dbReference type="InterPro" id="IPR036890">
    <property type="entry name" value="HATPase_C_sf"/>
</dbReference>
<reference evidence="12" key="1">
    <citation type="journal article" date="2019" name="Int. J. Syst. Evol. Microbiol.">
        <title>The Global Catalogue of Microorganisms (GCM) 10K type strain sequencing project: providing services to taxonomists for standard genome sequencing and annotation.</title>
        <authorList>
            <consortium name="The Broad Institute Genomics Platform"/>
            <consortium name="The Broad Institute Genome Sequencing Center for Infectious Disease"/>
            <person name="Wu L."/>
            <person name="Ma J."/>
        </authorList>
    </citation>
    <scope>NUCLEOTIDE SEQUENCE [LARGE SCALE GENOMIC DNA]</scope>
    <source>
        <strain evidence="12">JCM 17925</strain>
    </source>
</reference>
<dbReference type="Proteomes" id="UP001500936">
    <property type="component" value="Unassembled WGS sequence"/>
</dbReference>
<dbReference type="InterPro" id="IPR005467">
    <property type="entry name" value="His_kinase_dom"/>
</dbReference>
<feature type="transmembrane region" description="Helical" evidence="8">
    <location>
        <begin position="9"/>
        <end position="30"/>
    </location>
</feature>
<gene>
    <name evidence="11" type="ORF">GCM10023187_37530</name>
</gene>
<dbReference type="PANTHER" id="PTHR43065:SF42">
    <property type="entry name" value="TWO-COMPONENT SENSOR PPRA"/>
    <property type="match status" value="1"/>
</dbReference>
<dbReference type="SUPFAM" id="SSF55874">
    <property type="entry name" value="ATPase domain of HSP90 chaperone/DNA topoisomerase II/histidine kinase"/>
    <property type="match status" value="1"/>
</dbReference>
<dbReference type="SMART" id="SM00387">
    <property type="entry name" value="HATPase_c"/>
    <property type="match status" value="1"/>
</dbReference>
<dbReference type="PROSITE" id="PS50109">
    <property type="entry name" value="HIS_KIN"/>
    <property type="match status" value="1"/>
</dbReference>
<dbReference type="InterPro" id="IPR004358">
    <property type="entry name" value="Sig_transdc_His_kin-like_C"/>
</dbReference>
<name>A0ABP8KNW6_9BACT</name>
<dbReference type="EMBL" id="BAABHB010000008">
    <property type="protein sequence ID" value="GAA4411524.1"/>
    <property type="molecule type" value="Genomic_DNA"/>
</dbReference>
<evidence type="ECO:0000256" key="2">
    <source>
        <dbReference type="ARBA" id="ARBA00004370"/>
    </source>
</evidence>
<dbReference type="RefSeq" id="WP_345269455.1">
    <property type="nucleotide sequence ID" value="NZ_BAABHB010000008.1"/>
</dbReference>
<dbReference type="PROSITE" id="PS50885">
    <property type="entry name" value="HAMP"/>
    <property type="match status" value="1"/>
</dbReference>
<keyword evidence="6" id="KW-0418">Kinase</keyword>
<keyword evidence="5" id="KW-0808">Transferase</keyword>
<keyword evidence="8" id="KW-0812">Transmembrane</keyword>
<feature type="coiled-coil region" evidence="7">
    <location>
        <begin position="232"/>
        <end position="276"/>
    </location>
</feature>
<comment type="subcellular location">
    <subcellularLocation>
        <location evidence="2">Membrane</location>
    </subcellularLocation>
</comment>
<evidence type="ECO:0000259" key="9">
    <source>
        <dbReference type="PROSITE" id="PS50109"/>
    </source>
</evidence>
<dbReference type="EC" id="2.7.13.3" evidence="3"/>
<dbReference type="InterPro" id="IPR003660">
    <property type="entry name" value="HAMP_dom"/>
</dbReference>
<comment type="catalytic activity">
    <reaction evidence="1">
        <text>ATP + protein L-histidine = ADP + protein N-phospho-L-histidine.</text>
        <dbReference type="EC" id="2.7.13.3"/>
    </reaction>
</comment>
<evidence type="ECO:0000256" key="4">
    <source>
        <dbReference type="ARBA" id="ARBA00022553"/>
    </source>
</evidence>
<dbReference type="SMART" id="SM00304">
    <property type="entry name" value="HAMP"/>
    <property type="match status" value="1"/>
</dbReference>
<evidence type="ECO:0000313" key="11">
    <source>
        <dbReference type="EMBL" id="GAA4411524.1"/>
    </source>
</evidence>
<dbReference type="SUPFAM" id="SSF158472">
    <property type="entry name" value="HAMP domain-like"/>
    <property type="match status" value="1"/>
</dbReference>
<keyword evidence="7" id="KW-0175">Coiled coil</keyword>
<dbReference type="Pfam" id="PF02518">
    <property type="entry name" value="HATPase_c"/>
    <property type="match status" value="1"/>
</dbReference>
<accession>A0ABP8KNW6</accession>
<keyword evidence="8" id="KW-1133">Transmembrane helix</keyword>
<sequence>MRTTVKTKIWITVLTVVLLFTSFILLYVPLVQGRYLLNNFNKEVQNFANTVALGVRIAMTEQNFEGVQMAMDFVRDDPQLRYISLLQVDTVWNNRHSAYSLARTIFKTYPEGAAVDVDATSNDSTVVKRSAFATPMMNGEILLAFATDEIVEAKRQIRLTSLFVSALVLGIGGAIGFWLARNISIPVLALRNAAYKVGEGDLSQRVATRTNDEIAELGTAFNKMVGDLAVARQEVEQRTSELLIEKQKTEELLVDLQQTLVDLKETQEQLIRQEKLASIGQLTKGIVDRILNPLNYINNFSQIAVDLLSEVKEVIDQEKSQLTKDAYTDVADLLQLIEANLTKVGEHGSSASRIVKGMEKLLKERSSEFIPTDINALIENSLSVALQEARAEYKGFHVKVITDFDNADQRVNILPYEMESVIINLVSNAFYSVYEKSQKVNPYAPEIQIKTEFVNGNLNVRVKDNGKGISNTEVKQLFSPFFTTKPTAKGTGLGLYLSQDIIKEHKGDITVDTQEGEYTEFSILLPLDS</sequence>
<evidence type="ECO:0000256" key="8">
    <source>
        <dbReference type="SAM" id="Phobius"/>
    </source>
</evidence>